<proteinExistence type="predicted"/>
<sequence length="73" mass="7760">MRVGARGTPGRSWAPDEALRRGADVIVGVDYTAAPPEFHVAAVSAEVRPLGWGTDATRDRWEVITGAEVRAGT</sequence>
<evidence type="ECO:0000313" key="1">
    <source>
        <dbReference type="EMBL" id="NYH92833.1"/>
    </source>
</evidence>
<evidence type="ECO:0000313" key="2">
    <source>
        <dbReference type="Proteomes" id="UP000579605"/>
    </source>
</evidence>
<gene>
    <name evidence="1" type="ORF">F4554_005471</name>
</gene>
<dbReference type="EMBL" id="JACBZH010000001">
    <property type="protein sequence ID" value="NYH92833.1"/>
    <property type="molecule type" value="Genomic_DNA"/>
</dbReference>
<accession>A0A852ZKU1</accession>
<dbReference type="RefSeq" id="WP_179790224.1">
    <property type="nucleotide sequence ID" value="NZ_BAAARR010000041.1"/>
</dbReference>
<protein>
    <submittedName>
        <fullName evidence="1">Uncharacterized protein</fullName>
    </submittedName>
</protein>
<reference evidence="1 2" key="1">
    <citation type="submission" date="2020-07" db="EMBL/GenBank/DDBJ databases">
        <title>Sequencing the genomes of 1000 actinobacteria strains.</title>
        <authorList>
            <person name="Klenk H.-P."/>
        </authorList>
    </citation>
    <scope>NUCLEOTIDE SEQUENCE [LARGE SCALE GENOMIC DNA]</scope>
    <source>
        <strain evidence="1 2">DSM 18448</strain>
    </source>
</reference>
<comment type="caution">
    <text evidence="1">The sequence shown here is derived from an EMBL/GenBank/DDBJ whole genome shotgun (WGS) entry which is preliminary data.</text>
</comment>
<organism evidence="1 2">
    <name type="scientific">Actinopolymorpha rutila</name>
    <dbReference type="NCBI Taxonomy" id="446787"/>
    <lineage>
        <taxon>Bacteria</taxon>
        <taxon>Bacillati</taxon>
        <taxon>Actinomycetota</taxon>
        <taxon>Actinomycetes</taxon>
        <taxon>Propionibacteriales</taxon>
        <taxon>Actinopolymorphaceae</taxon>
        <taxon>Actinopolymorpha</taxon>
    </lineage>
</organism>
<name>A0A852ZKU1_9ACTN</name>
<dbReference type="AlphaFoldDB" id="A0A852ZKU1"/>
<dbReference type="Proteomes" id="UP000579605">
    <property type="component" value="Unassembled WGS sequence"/>
</dbReference>
<keyword evidence="2" id="KW-1185">Reference proteome</keyword>